<accession>A0A0C3NVI6</accession>
<gene>
    <name evidence="2" type="ORF">PHLGIDRAFT_334479</name>
</gene>
<dbReference type="Proteomes" id="UP000053257">
    <property type="component" value="Unassembled WGS sequence"/>
</dbReference>
<dbReference type="AlphaFoldDB" id="A0A0C3NVI6"/>
<sequence>MPPKALIDVSSRFKRGLVRPVVPRRIGLQGEITEQDLECASMSNYGAFSPSEAELQADVPRDPPRMKNETHGLDDARDIAKEFVCAGAPGNAYATQFVKQRFVALNDIAQRKEARSEECEVEAMIKVQLDEDEIEDSEDSDTSTQDGSDDEEFQDQEEATSHQGPSLYSRIITFIFN</sequence>
<keyword evidence="3" id="KW-1185">Reference proteome</keyword>
<name>A0A0C3NVI6_PHLG1</name>
<protein>
    <submittedName>
        <fullName evidence="2">Uncharacterized protein</fullName>
    </submittedName>
</protein>
<organism evidence="2 3">
    <name type="scientific">Phlebiopsis gigantea (strain 11061_1 CR5-6)</name>
    <name type="common">White-rot fungus</name>
    <name type="synonym">Peniophora gigantea</name>
    <dbReference type="NCBI Taxonomy" id="745531"/>
    <lineage>
        <taxon>Eukaryota</taxon>
        <taxon>Fungi</taxon>
        <taxon>Dikarya</taxon>
        <taxon>Basidiomycota</taxon>
        <taxon>Agaricomycotina</taxon>
        <taxon>Agaricomycetes</taxon>
        <taxon>Polyporales</taxon>
        <taxon>Phanerochaetaceae</taxon>
        <taxon>Phlebiopsis</taxon>
    </lineage>
</organism>
<reference evidence="2 3" key="1">
    <citation type="journal article" date="2014" name="PLoS Genet.">
        <title>Analysis of the Phlebiopsis gigantea genome, transcriptome and secretome provides insight into its pioneer colonization strategies of wood.</title>
        <authorList>
            <person name="Hori C."/>
            <person name="Ishida T."/>
            <person name="Igarashi K."/>
            <person name="Samejima M."/>
            <person name="Suzuki H."/>
            <person name="Master E."/>
            <person name="Ferreira P."/>
            <person name="Ruiz-Duenas F.J."/>
            <person name="Held B."/>
            <person name="Canessa P."/>
            <person name="Larrondo L.F."/>
            <person name="Schmoll M."/>
            <person name="Druzhinina I.S."/>
            <person name="Kubicek C.P."/>
            <person name="Gaskell J.A."/>
            <person name="Kersten P."/>
            <person name="St John F."/>
            <person name="Glasner J."/>
            <person name="Sabat G."/>
            <person name="Splinter BonDurant S."/>
            <person name="Syed K."/>
            <person name="Yadav J."/>
            <person name="Mgbeahuruike A.C."/>
            <person name="Kovalchuk A."/>
            <person name="Asiegbu F.O."/>
            <person name="Lackner G."/>
            <person name="Hoffmeister D."/>
            <person name="Rencoret J."/>
            <person name="Gutierrez A."/>
            <person name="Sun H."/>
            <person name="Lindquist E."/>
            <person name="Barry K."/>
            <person name="Riley R."/>
            <person name="Grigoriev I.V."/>
            <person name="Henrissat B."/>
            <person name="Kues U."/>
            <person name="Berka R.M."/>
            <person name="Martinez A.T."/>
            <person name="Covert S.F."/>
            <person name="Blanchette R.A."/>
            <person name="Cullen D."/>
        </authorList>
    </citation>
    <scope>NUCLEOTIDE SEQUENCE [LARGE SCALE GENOMIC DNA]</scope>
    <source>
        <strain evidence="2 3">11061_1 CR5-6</strain>
    </source>
</reference>
<feature type="compositionally biased region" description="Acidic residues" evidence="1">
    <location>
        <begin position="130"/>
        <end position="158"/>
    </location>
</feature>
<dbReference type="HOGENOM" id="CLU_1518430_0_0_1"/>
<evidence type="ECO:0000313" key="2">
    <source>
        <dbReference type="EMBL" id="KIP09369.1"/>
    </source>
</evidence>
<proteinExistence type="predicted"/>
<feature type="region of interest" description="Disordered" evidence="1">
    <location>
        <begin position="128"/>
        <end position="165"/>
    </location>
</feature>
<evidence type="ECO:0000313" key="3">
    <source>
        <dbReference type="Proteomes" id="UP000053257"/>
    </source>
</evidence>
<evidence type="ECO:0000256" key="1">
    <source>
        <dbReference type="SAM" id="MobiDB-lite"/>
    </source>
</evidence>
<dbReference type="EMBL" id="KN840467">
    <property type="protein sequence ID" value="KIP09369.1"/>
    <property type="molecule type" value="Genomic_DNA"/>
</dbReference>